<dbReference type="GO" id="GO:0003964">
    <property type="term" value="F:RNA-directed DNA polymerase activity"/>
    <property type="evidence" value="ECO:0007669"/>
    <property type="project" value="UniProtKB-KW"/>
</dbReference>
<protein>
    <submittedName>
        <fullName evidence="1">Putative RNA-directed DNA polymerase</fullName>
    </submittedName>
</protein>
<evidence type="ECO:0000313" key="2">
    <source>
        <dbReference type="Proteomes" id="UP000447434"/>
    </source>
</evidence>
<sequence length="92" mass="10683">MSKFDIEKFDGKISFSIWRVQMRVVLIQSRLKKVLDGKSKKPTSMTDDQWDELDEKTLSSIQLCLSNEVLLEVANKETVAALWLKLETLYMT</sequence>
<proteinExistence type="predicted"/>
<accession>A0A6A4Q4R9</accession>
<dbReference type="Proteomes" id="UP000447434">
    <property type="component" value="Chromosome 8"/>
</dbReference>
<keyword evidence="1" id="KW-0548">Nucleotidyltransferase</keyword>
<organism evidence="1 2">
    <name type="scientific">Lupinus albus</name>
    <name type="common">White lupine</name>
    <name type="synonym">Lupinus termis</name>
    <dbReference type="NCBI Taxonomy" id="3870"/>
    <lineage>
        <taxon>Eukaryota</taxon>
        <taxon>Viridiplantae</taxon>
        <taxon>Streptophyta</taxon>
        <taxon>Embryophyta</taxon>
        <taxon>Tracheophyta</taxon>
        <taxon>Spermatophyta</taxon>
        <taxon>Magnoliopsida</taxon>
        <taxon>eudicotyledons</taxon>
        <taxon>Gunneridae</taxon>
        <taxon>Pentapetalae</taxon>
        <taxon>rosids</taxon>
        <taxon>fabids</taxon>
        <taxon>Fabales</taxon>
        <taxon>Fabaceae</taxon>
        <taxon>Papilionoideae</taxon>
        <taxon>50 kb inversion clade</taxon>
        <taxon>genistoids sensu lato</taxon>
        <taxon>core genistoids</taxon>
        <taxon>Genisteae</taxon>
        <taxon>Lupinus</taxon>
    </lineage>
</organism>
<reference evidence="2" key="1">
    <citation type="journal article" date="2020" name="Nat. Commun.">
        <title>Genome sequence of the cluster root forming white lupin.</title>
        <authorList>
            <person name="Hufnagel B."/>
            <person name="Marques A."/>
            <person name="Soriano A."/>
            <person name="Marques L."/>
            <person name="Divol F."/>
            <person name="Doumas P."/>
            <person name="Sallet E."/>
            <person name="Mancinotti D."/>
            <person name="Carrere S."/>
            <person name="Marande W."/>
            <person name="Arribat S."/>
            <person name="Keller J."/>
            <person name="Huneau C."/>
            <person name="Blein T."/>
            <person name="Aime D."/>
            <person name="Laguerre M."/>
            <person name="Taylor J."/>
            <person name="Schubert V."/>
            <person name="Nelson M."/>
            <person name="Geu-Flores F."/>
            <person name="Crespi M."/>
            <person name="Gallardo-Guerrero K."/>
            <person name="Delaux P.-M."/>
            <person name="Salse J."/>
            <person name="Berges H."/>
            <person name="Guyot R."/>
            <person name="Gouzy J."/>
            <person name="Peret B."/>
        </authorList>
    </citation>
    <scope>NUCLEOTIDE SEQUENCE [LARGE SCALE GENOMIC DNA]</scope>
    <source>
        <strain evidence="2">cv. Amiga</strain>
    </source>
</reference>
<dbReference type="EMBL" id="WOCE01000008">
    <property type="protein sequence ID" value="KAE9608613.1"/>
    <property type="molecule type" value="Genomic_DNA"/>
</dbReference>
<evidence type="ECO:0000313" key="1">
    <source>
        <dbReference type="EMBL" id="KAE9608613.1"/>
    </source>
</evidence>
<dbReference type="OrthoDB" id="1434682at2759"/>
<keyword evidence="1" id="KW-0695">RNA-directed DNA polymerase</keyword>
<name>A0A6A4Q4R9_LUPAL</name>
<dbReference type="Pfam" id="PF14223">
    <property type="entry name" value="Retrotran_gag_2"/>
    <property type="match status" value="1"/>
</dbReference>
<comment type="caution">
    <text evidence="1">The sequence shown here is derived from an EMBL/GenBank/DDBJ whole genome shotgun (WGS) entry which is preliminary data.</text>
</comment>
<gene>
    <name evidence="1" type="ORF">Lalb_Chr08g0237561</name>
</gene>
<dbReference type="AlphaFoldDB" id="A0A6A4Q4R9"/>
<keyword evidence="2" id="KW-1185">Reference proteome</keyword>
<keyword evidence="1" id="KW-0808">Transferase</keyword>